<keyword evidence="3" id="KW-1185">Reference proteome</keyword>
<dbReference type="InterPro" id="IPR013154">
    <property type="entry name" value="ADH-like_N"/>
</dbReference>
<gene>
    <name evidence="2" type="ORF">BRM3_04710</name>
</gene>
<dbReference type="Gene3D" id="3.40.50.720">
    <property type="entry name" value="NAD(P)-binding Rossmann-like Domain"/>
    <property type="match status" value="1"/>
</dbReference>
<protein>
    <submittedName>
        <fullName evidence="2">NADP-dependent oxidoreductase</fullName>
    </submittedName>
</protein>
<dbReference type="CDD" id="cd05289">
    <property type="entry name" value="MDR_like_2"/>
    <property type="match status" value="1"/>
</dbReference>
<name>A0ABY6G4L2_9MICO</name>
<dbReference type="PANTHER" id="PTHR44013">
    <property type="entry name" value="ZINC-TYPE ALCOHOL DEHYDROGENASE-LIKE PROTEIN C16A3.02C"/>
    <property type="match status" value="1"/>
</dbReference>
<organism evidence="2 3">
    <name type="scientific">Brachybacterium huguangmaarense</name>
    <dbReference type="NCBI Taxonomy" id="1652028"/>
    <lineage>
        <taxon>Bacteria</taxon>
        <taxon>Bacillati</taxon>
        <taxon>Actinomycetota</taxon>
        <taxon>Actinomycetes</taxon>
        <taxon>Micrococcales</taxon>
        <taxon>Dermabacteraceae</taxon>
        <taxon>Brachybacterium</taxon>
    </lineage>
</organism>
<dbReference type="SUPFAM" id="SSF50129">
    <property type="entry name" value="GroES-like"/>
    <property type="match status" value="1"/>
</dbReference>
<dbReference type="EMBL" id="CP107020">
    <property type="protein sequence ID" value="UYG17726.1"/>
    <property type="molecule type" value="Genomic_DNA"/>
</dbReference>
<dbReference type="RefSeq" id="WP_263594934.1">
    <property type="nucleotide sequence ID" value="NZ_CP107020.1"/>
</dbReference>
<dbReference type="InterPro" id="IPR020843">
    <property type="entry name" value="ER"/>
</dbReference>
<dbReference type="SMART" id="SM00829">
    <property type="entry name" value="PKS_ER"/>
    <property type="match status" value="1"/>
</dbReference>
<proteinExistence type="predicted"/>
<evidence type="ECO:0000313" key="3">
    <source>
        <dbReference type="Proteomes" id="UP001164305"/>
    </source>
</evidence>
<dbReference type="PANTHER" id="PTHR44013:SF1">
    <property type="entry name" value="ZINC-TYPE ALCOHOL DEHYDROGENASE-LIKE PROTEIN C16A3.02C"/>
    <property type="match status" value="1"/>
</dbReference>
<dbReference type="InterPro" id="IPR036291">
    <property type="entry name" value="NAD(P)-bd_dom_sf"/>
</dbReference>
<evidence type="ECO:0000313" key="2">
    <source>
        <dbReference type="EMBL" id="UYG17726.1"/>
    </source>
</evidence>
<dbReference type="Pfam" id="PF08240">
    <property type="entry name" value="ADH_N"/>
    <property type="match status" value="1"/>
</dbReference>
<evidence type="ECO:0000259" key="1">
    <source>
        <dbReference type="SMART" id="SM00829"/>
    </source>
</evidence>
<dbReference type="InterPro" id="IPR052733">
    <property type="entry name" value="Chloroplast_QOR"/>
</dbReference>
<reference evidence="2" key="1">
    <citation type="submission" date="2022-10" db="EMBL/GenBank/DDBJ databases">
        <title>Whole-Genome Sequencing of Brachybacterium huguangmaarense BRM-3, Isolated from Betula schmidtii.</title>
        <authorList>
            <person name="Haam D."/>
        </authorList>
    </citation>
    <scope>NUCLEOTIDE SEQUENCE</scope>
    <source>
        <strain evidence="2">BRM-3</strain>
    </source>
</reference>
<dbReference type="Gene3D" id="3.90.180.10">
    <property type="entry name" value="Medium-chain alcohol dehydrogenases, catalytic domain"/>
    <property type="match status" value="1"/>
</dbReference>
<feature type="domain" description="Enoyl reductase (ER)" evidence="1">
    <location>
        <begin position="10"/>
        <end position="303"/>
    </location>
</feature>
<dbReference type="SUPFAM" id="SSF51735">
    <property type="entry name" value="NAD(P)-binding Rossmann-fold domains"/>
    <property type="match status" value="1"/>
</dbReference>
<sequence length="307" mass="31609">MKAITYSSYGDPDVLTLDEVAEPKVGPGEVRLAVRAAGVNPVDWKIVAGGLDPLMTVHFPAIPGWDVAGVVEAVGLDVTEVAEGDEVMAYGRKDWVEQGSFAERMTVPVRTLARKPASLGWEQAAALPLAGLTAYQSLTRLGVGEGSTVLVHGANGGVGGFAVQIAAALGARVIGTASPHHHDRVRGLGAEPVAYGDGLADRVRALAPAGVDVVVDYVGGVLETTLAVLADGGRHASIADPQVEAAGGTYLWVRPDAADLTALAELVENGRLRVDVARSFPLAQAAEAFRASMEGHTSGKIAITIGS</sequence>
<accession>A0ABY6G4L2</accession>
<dbReference type="Proteomes" id="UP001164305">
    <property type="component" value="Chromosome"/>
</dbReference>
<dbReference type="Pfam" id="PF13602">
    <property type="entry name" value="ADH_zinc_N_2"/>
    <property type="match status" value="1"/>
</dbReference>
<dbReference type="InterPro" id="IPR011032">
    <property type="entry name" value="GroES-like_sf"/>
</dbReference>